<evidence type="ECO:0000313" key="5">
    <source>
        <dbReference type="RefSeq" id="XP_030634822.1"/>
    </source>
</evidence>
<keyword evidence="4" id="KW-1185">Reference proteome</keyword>
<name>A0A6J2VRY3_CHACN</name>
<dbReference type="OrthoDB" id="7735550at2759"/>
<evidence type="ECO:0000256" key="1">
    <source>
        <dbReference type="ARBA" id="ARBA00023157"/>
    </source>
</evidence>
<evidence type="ECO:0000256" key="2">
    <source>
        <dbReference type="SAM" id="SignalP"/>
    </source>
</evidence>
<proteinExistence type="predicted"/>
<feature type="domain" description="Fibrinogen C-terminal" evidence="3">
    <location>
        <begin position="192"/>
        <end position="410"/>
    </location>
</feature>
<dbReference type="Proteomes" id="UP000504632">
    <property type="component" value="Chromosome 7"/>
</dbReference>
<dbReference type="SUPFAM" id="SSF56496">
    <property type="entry name" value="Fibrinogen C-terminal domain-like"/>
    <property type="match status" value="1"/>
</dbReference>
<dbReference type="AlphaFoldDB" id="A0A6J2VRY3"/>
<evidence type="ECO:0000313" key="4">
    <source>
        <dbReference type="Proteomes" id="UP000504632"/>
    </source>
</evidence>
<dbReference type="InParanoid" id="A0A6J2VRY3"/>
<dbReference type="PANTHER" id="PTHR19143:SF225">
    <property type="entry name" value="MICROFIBRIL-ASSOCIATED GLYCOPROTEIN 4"/>
    <property type="match status" value="1"/>
</dbReference>
<dbReference type="PROSITE" id="PS51406">
    <property type="entry name" value="FIBRINOGEN_C_2"/>
    <property type="match status" value="1"/>
</dbReference>
<dbReference type="GO" id="GO:0005615">
    <property type="term" value="C:extracellular space"/>
    <property type="evidence" value="ECO:0007669"/>
    <property type="project" value="TreeGrafter"/>
</dbReference>
<keyword evidence="1" id="KW-1015">Disulfide bond</keyword>
<gene>
    <name evidence="5" type="primary">LOC115815990</name>
</gene>
<dbReference type="FunFam" id="3.90.215.10:FF:000001">
    <property type="entry name" value="Tenascin isoform 1"/>
    <property type="match status" value="1"/>
</dbReference>
<dbReference type="RefSeq" id="XP_030634822.1">
    <property type="nucleotide sequence ID" value="XM_030778962.1"/>
</dbReference>
<dbReference type="Gene3D" id="3.90.215.10">
    <property type="entry name" value="Gamma Fibrinogen, chain A, domain 1"/>
    <property type="match status" value="1"/>
</dbReference>
<dbReference type="InterPro" id="IPR036056">
    <property type="entry name" value="Fibrinogen-like_C"/>
</dbReference>
<dbReference type="SMART" id="SM00186">
    <property type="entry name" value="FBG"/>
    <property type="match status" value="1"/>
</dbReference>
<dbReference type="Pfam" id="PF00147">
    <property type="entry name" value="Fibrinogen_C"/>
    <property type="match status" value="1"/>
</dbReference>
<dbReference type="GeneID" id="115815990"/>
<dbReference type="CDD" id="cd00087">
    <property type="entry name" value="FReD"/>
    <property type="match status" value="1"/>
</dbReference>
<dbReference type="GO" id="GO:0048251">
    <property type="term" value="P:elastic fiber assembly"/>
    <property type="evidence" value="ECO:0007669"/>
    <property type="project" value="TreeGrafter"/>
</dbReference>
<accession>A0A6J2VRY3</accession>
<reference evidence="5" key="1">
    <citation type="submission" date="2025-08" db="UniProtKB">
        <authorList>
            <consortium name="RefSeq"/>
        </authorList>
    </citation>
    <scope>IDENTIFICATION</scope>
</reference>
<dbReference type="PANTHER" id="PTHR19143">
    <property type="entry name" value="FIBRINOGEN/TENASCIN/ANGIOPOEITIN"/>
    <property type="match status" value="1"/>
</dbReference>
<keyword evidence="2" id="KW-0732">Signal</keyword>
<feature type="chain" id="PRO_5027072498" evidence="2">
    <location>
        <begin position="17"/>
        <end position="410"/>
    </location>
</feature>
<feature type="signal peptide" evidence="2">
    <location>
        <begin position="1"/>
        <end position="16"/>
    </location>
</feature>
<dbReference type="InterPro" id="IPR050373">
    <property type="entry name" value="Fibrinogen_C-term_domain"/>
</dbReference>
<dbReference type="InterPro" id="IPR002181">
    <property type="entry name" value="Fibrinogen_a/b/g_C_dom"/>
</dbReference>
<evidence type="ECO:0000259" key="3">
    <source>
        <dbReference type="PROSITE" id="PS51406"/>
    </source>
</evidence>
<dbReference type="InterPro" id="IPR014716">
    <property type="entry name" value="Fibrinogen_a/b/g_C_1"/>
</dbReference>
<sequence>MFTNFIVAVVSIYTSALVCLRCSSQKRDLGIGRDLDDNMLAIDGARGVWEVSQLKETLSNGTPVLLGWHWHEVIHQAVPDDLTNNSDYVGHGGVADLGQVVVSTPHSQVLDLVPVGHLIVPSDQAYHHDAFCKLDYGVRTMYRNTVMGEEGVQKKAQHTALWHTGVKGESGGGEFLPLLILIVSSLAQSAPNCSISMIQDCDEISRITKWKSGVYTIYPGGSPVEVYCDMDSNGGRWTVIQRRMDGTVNFFRPWDQYKKGFGNAEGEYWLGLENINQLTQSKEYELRVDLEDFSGVKVYALYSSFSVASETEGYRLLIGGFTDGGAGDSLTYHNGSKFSTFDVDQDASDADCARRFLGAFWYRDCHYFNPNGVYVWGQHNDHYAIGITWKAWKGFNYSVKAVSMKIRPVS</sequence>
<organism evidence="4 5">
    <name type="scientific">Chanos chanos</name>
    <name type="common">Milkfish</name>
    <name type="synonym">Mugil chanos</name>
    <dbReference type="NCBI Taxonomy" id="29144"/>
    <lineage>
        <taxon>Eukaryota</taxon>
        <taxon>Metazoa</taxon>
        <taxon>Chordata</taxon>
        <taxon>Craniata</taxon>
        <taxon>Vertebrata</taxon>
        <taxon>Euteleostomi</taxon>
        <taxon>Actinopterygii</taxon>
        <taxon>Neopterygii</taxon>
        <taxon>Teleostei</taxon>
        <taxon>Ostariophysi</taxon>
        <taxon>Gonorynchiformes</taxon>
        <taxon>Chanidae</taxon>
        <taxon>Chanos</taxon>
    </lineage>
</organism>
<dbReference type="NCBIfam" id="NF040941">
    <property type="entry name" value="GGGWT_bact"/>
    <property type="match status" value="1"/>
</dbReference>
<protein>
    <submittedName>
        <fullName evidence="5">Microfibril-associated glycoprotein 4-like</fullName>
    </submittedName>
</protein>